<dbReference type="AlphaFoldDB" id="A0A8S0WZ52"/>
<sequence length="353" mass="39172">MGFRDGKAGKDKKMEYFEKSASKKIDFDVINSAALNGFEGLLHQWLPDGKQAGAEYKARNPTRHDDHPGSFLINTQTGLWSDFATGDGGKDPISLYAYLFWRDNQGAAAKALGDLLGLDKNLTKPDKPQKTKTEWTPIVPPPDATEPPKAHPYRGLPEASWCYRDIDGQPIGYVYRFEKSDGSKEVLPLSWCRNSQTGQQEWRWMAFFEPRSLYGLEKLKSRPEATVLIVEGEKCADAAAKQLPDLLCLTWPGGCKAVAKTDWMPLAGRKIIIWPDCDAQQDKTGLLLPEDQQPGAMAANQIAAILQALGCRVWMITLPLPGEKKHGWDVADAIDEGLTGASLRDHVRAHSRI</sequence>
<gene>
    <name evidence="3" type="ORF">METHB2_160042</name>
</gene>
<dbReference type="EMBL" id="CADCXN010000043">
    <property type="protein sequence ID" value="CAA9889975.1"/>
    <property type="molecule type" value="Genomic_DNA"/>
</dbReference>
<feature type="region of interest" description="Disordered" evidence="1">
    <location>
        <begin position="123"/>
        <end position="149"/>
    </location>
</feature>
<dbReference type="GO" id="GO:0008270">
    <property type="term" value="F:zinc ion binding"/>
    <property type="evidence" value="ECO:0007669"/>
    <property type="project" value="InterPro"/>
</dbReference>
<name>A0A8S0WZ52_9GAMM</name>
<evidence type="ECO:0000313" key="3">
    <source>
        <dbReference type="EMBL" id="CAA9889975.1"/>
    </source>
</evidence>
<dbReference type="Pfam" id="PF19898">
    <property type="entry name" value="DUF6371"/>
    <property type="match status" value="1"/>
</dbReference>
<keyword evidence="4" id="KW-1185">Reference proteome</keyword>
<comment type="caution">
    <text evidence="3">The sequence shown here is derived from an EMBL/GenBank/DDBJ whole genome shotgun (WGS) entry which is preliminary data.</text>
</comment>
<dbReference type="CDD" id="cd01029">
    <property type="entry name" value="TOPRIM_primases"/>
    <property type="match status" value="1"/>
</dbReference>
<dbReference type="GO" id="GO:0003677">
    <property type="term" value="F:DNA binding"/>
    <property type="evidence" value="ECO:0007669"/>
    <property type="project" value="InterPro"/>
</dbReference>
<feature type="domain" description="DUF6371" evidence="2">
    <location>
        <begin position="206"/>
        <end position="276"/>
    </location>
</feature>
<dbReference type="InterPro" id="IPR034154">
    <property type="entry name" value="TOPRIM_DnaG/twinkle"/>
</dbReference>
<reference evidence="3 4" key="1">
    <citation type="submission" date="2020-02" db="EMBL/GenBank/DDBJ databases">
        <authorList>
            <person name="Hogendoorn C."/>
        </authorList>
    </citation>
    <scope>NUCLEOTIDE SEQUENCE [LARGE SCALE GENOMIC DNA]</scope>
    <source>
        <strain evidence="3">METHB21</strain>
    </source>
</reference>
<accession>A0A8S0WZ52</accession>
<evidence type="ECO:0000313" key="4">
    <source>
        <dbReference type="Proteomes" id="UP000494216"/>
    </source>
</evidence>
<dbReference type="GO" id="GO:0006260">
    <property type="term" value="P:DNA replication"/>
    <property type="evidence" value="ECO:0007669"/>
    <property type="project" value="InterPro"/>
</dbReference>
<protein>
    <submittedName>
        <fullName evidence="3">P-loop ATPase</fullName>
    </submittedName>
</protein>
<organism evidence="3 4">
    <name type="scientific">Candidatus Methylobacter favarea</name>
    <dbReference type="NCBI Taxonomy" id="2707345"/>
    <lineage>
        <taxon>Bacteria</taxon>
        <taxon>Pseudomonadati</taxon>
        <taxon>Pseudomonadota</taxon>
        <taxon>Gammaproteobacteria</taxon>
        <taxon>Methylococcales</taxon>
        <taxon>Methylococcaceae</taxon>
        <taxon>Methylobacter</taxon>
    </lineage>
</organism>
<evidence type="ECO:0000256" key="1">
    <source>
        <dbReference type="SAM" id="MobiDB-lite"/>
    </source>
</evidence>
<dbReference type="Gene3D" id="3.90.580.10">
    <property type="entry name" value="Zinc finger, CHC2-type domain"/>
    <property type="match status" value="1"/>
</dbReference>
<dbReference type="InterPro" id="IPR045951">
    <property type="entry name" value="DUF6371"/>
</dbReference>
<dbReference type="InterPro" id="IPR036977">
    <property type="entry name" value="DNA_primase_Znf_CHC2"/>
</dbReference>
<feature type="compositionally biased region" description="Basic and acidic residues" evidence="1">
    <location>
        <begin position="123"/>
        <end position="133"/>
    </location>
</feature>
<dbReference type="Proteomes" id="UP000494216">
    <property type="component" value="Unassembled WGS sequence"/>
</dbReference>
<evidence type="ECO:0000259" key="2">
    <source>
        <dbReference type="Pfam" id="PF19898"/>
    </source>
</evidence>
<proteinExistence type="predicted"/>
<dbReference type="SUPFAM" id="SSF57783">
    <property type="entry name" value="Zinc beta-ribbon"/>
    <property type="match status" value="1"/>
</dbReference>